<dbReference type="Proteomes" id="UP000293045">
    <property type="component" value="Unassembled WGS sequence"/>
</dbReference>
<reference evidence="1 2" key="1">
    <citation type="submission" date="2017-12" db="EMBL/GenBank/DDBJ databases">
        <authorList>
            <person name="Pombert J.-F."/>
            <person name="Haag K.L."/>
            <person name="Ebert D."/>
        </authorList>
    </citation>
    <scope>NUCLEOTIDE SEQUENCE [LARGE SCALE GENOMIC DNA]</scope>
    <source>
        <strain evidence="1">IL-BN-2</strain>
    </source>
</reference>
<gene>
    <name evidence="1" type="ORF">CWI39_0434p0020</name>
</gene>
<comment type="caution">
    <text evidence="1">The sequence shown here is derived from an EMBL/GenBank/DDBJ whole genome shotgun (WGS) entry which is preliminary data.</text>
</comment>
<evidence type="ECO:0000313" key="1">
    <source>
        <dbReference type="EMBL" id="TBU06728.1"/>
    </source>
</evidence>
<dbReference type="AlphaFoldDB" id="A0A4Q9LFC7"/>
<evidence type="ECO:0000313" key="2">
    <source>
        <dbReference type="Proteomes" id="UP000293045"/>
    </source>
</evidence>
<dbReference type="EMBL" id="PIXR01000434">
    <property type="protein sequence ID" value="TBU06728.1"/>
    <property type="molecule type" value="Genomic_DNA"/>
</dbReference>
<organism evidence="1 2">
    <name type="scientific">Hamiltosporidium magnivora</name>
    <dbReference type="NCBI Taxonomy" id="148818"/>
    <lineage>
        <taxon>Eukaryota</taxon>
        <taxon>Fungi</taxon>
        <taxon>Fungi incertae sedis</taxon>
        <taxon>Microsporidia</taxon>
        <taxon>Dubosqiidae</taxon>
        <taxon>Hamiltosporidium</taxon>
    </lineage>
</organism>
<protein>
    <submittedName>
        <fullName evidence="1">Uncharacterized protein</fullName>
    </submittedName>
</protein>
<dbReference type="VEuPathDB" id="MicrosporidiaDB:CWI39_0434p0020"/>
<sequence length="227" mass="27535">MKMLRLHRIEYYDKAIFFLGDFLCFCFKTKIRPKQKKYLDPIVFKLIENIIKSEPTIVNMFLHRGELPDTHTKNAQLNRIKKYGLKELSIEQIANLLISLVKSYGGLFHRELAYQLHDALFIEPDYEDFGYFEYYMRFAFTETERKLFRELKSMWIHLSEWKHTVLTDLIFANLDMYFPECLYFKKHNINTQIKLINYFNDFNFNDVPIVLIKKATFMFEKIMAKRK</sequence>
<dbReference type="VEuPathDB" id="MicrosporidiaDB:CWI36_1343p0010"/>
<proteinExistence type="predicted"/>
<name>A0A4Q9LFC7_9MICR</name>
<accession>A0A4Q9LFC7</accession>